<feature type="compositionally biased region" description="Gly residues" evidence="1">
    <location>
        <begin position="1"/>
        <end position="11"/>
    </location>
</feature>
<comment type="caution">
    <text evidence="2">The sequence shown here is derived from an EMBL/GenBank/DDBJ whole genome shotgun (WGS) entry which is preliminary data.</text>
</comment>
<dbReference type="Proteomes" id="UP000078486">
    <property type="component" value="Unassembled WGS sequence"/>
</dbReference>
<protein>
    <submittedName>
        <fullName evidence="2">Uncharacterized protein</fullName>
    </submittedName>
</protein>
<organism evidence="2 3">
    <name type="scientific">Termitidicoccus mucosus</name>
    <dbReference type="NCBI Taxonomy" id="1184151"/>
    <lineage>
        <taxon>Bacteria</taxon>
        <taxon>Pseudomonadati</taxon>
        <taxon>Verrucomicrobiota</taxon>
        <taxon>Opitutia</taxon>
        <taxon>Opitutales</taxon>
        <taxon>Opitutaceae</taxon>
        <taxon>Termitidicoccus</taxon>
    </lineage>
</organism>
<feature type="region of interest" description="Disordered" evidence="1">
    <location>
        <begin position="127"/>
        <end position="151"/>
    </location>
</feature>
<reference evidence="2 3" key="1">
    <citation type="submission" date="2016-01" db="EMBL/GenBank/DDBJ databases">
        <title>High potential of lignocellulose degradation of a new Verrucomicrobia species.</title>
        <authorList>
            <person name="Wang Y."/>
            <person name="Shi Y."/>
            <person name="Qiu Z."/>
            <person name="Liu S."/>
            <person name="Yang H."/>
        </authorList>
    </citation>
    <scope>NUCLEOTIDE SEQUENCE [LARGE SCALE GENOMIC DNA]</scope>
    <source>
        <strain evidence="2 3">TSB47</strain>
    </source>
</reference>
<keyword evidence="3" id="KW-1185">Reference proteome</keyword>
<evidence type="ECO:0000256" key="1">
    <source>
        <dbReference type="SAM" id="MobiDB-lite"/>
    </source>
</evidence>
<evidence type="ECO:0000313" key="2">
    <source>
        <dbReference type="EMBL" id="OAM91942.1"/>
    </source>
</evidence>
<name>A0A178IQ48_9BACT</name>
<evidence type="ECO:0000313" key="3">
    <source>
        <dbReference type="Proteomes" id="UP000078486"/>
    </source>
</evidence>
<feature type="region of interest" description="Disordered" evidence="1">
    <location>
        <begin position="1"/>
        <end position="23"/>
    </location>
</feature>
<sequence length="151" mass="16265">METGQTAGGAGQNQNPAPPEGVREPVLIDTLPMARYSFVVRGRLASGAQIIIKGVVYARRGLYYQARARVLDSVLREIPTLQLDEEELVGLRMQTGGGRCVPPEDLGILRRSKVRRPAPVRVVTQAGDSNFHSPAGQGVQGGQNHLGQTKI</sequence>
<gene>
    <name evidence="2" type="ORF">AW736_26120</name>
</gene>
<dbReference type="EMBL" id="LRRQ01000002">
    <property type="protein sequence ID" value="OAM91942.1"/>
    <property type="molecule type" value="Genomic_DNA"/>
</dbReference>
<proteinExistence type="predicted"/>
<dbReference type="RefSeq" id="WP_068773230.1">
    <property type="nucleotide sequence ID" value="NZ_CP109796.1"/>
</dbReference>
<dbReference type="AlphaFoldDB" id="A0A178IQ48"/>
<feature type="compositionally biased region" description="Polar residues" evidence="1">
    <location>
        <begin position="142"/>
        <end position="151"/>
    </location>
</feature>
<accession>A0A178IQ48</accession>